<evidence type="ECO:0000256" key="1">
    <source>
        <dbReference type="ARBA" id="ARBA00004651"/>
    </source>
</evidence>
<reference evidence="10 11" key="1">
    <citation type="journal article" date="2015" name="Microbiome">
        <title>Genomic resolution of linkages in carbon, nitrogen, and sulfur cycling among widespread estuary sediment bacteria.</title>
        <authorList>
            <person name="Baker B.J."/>
            <person name="Lazar C.S."/>
            <person name="Teske A.P."/>
            <person name="Dick G.J."/>
        </authorList>
    </citation>
    <scope>NUCLEOTIDE SEQUENCE [LARGE SCALE GENOMIC DNA]</scope>
    <source>
        <strain evidence="10">DG_54_3</strain>
    </source>
</reference>
<dbReference type="EMBL" id="LIZX01000009">
    <property type="protein sequence ID" value="KPJ70026.1"/>
    <property type="molecule type" value="Genomic_DNA"/>
</dbReference>
<keyword evidence="6 7" id="KW-0472">Membrane</keyword>
<feature type="transmembrane region" description="Helical" evidence="7">
    <location>
        <begin position="316"/>
        <end position="342"/>
    </location>
</feature>
<organism evidence="10 11">
    <name type="scientific">candidate division WOR-1 bacterium DG_54_3</name>
    <dbReference type="NCBI Taxonomy" id="1703775"/>
    <lineage>
        <taxon>Bacteria</taxon>
        <taxon>Bacillati</taxon>
        <taxon>Saganbacteria</taxon>
    </lineage>
</organism>
<evidence type="ECO:0000256" key="6">
    <source>
        <dbReference type="ARBA" id="ARBA00023136"/>
    </source>
</evidence>
<evidence type="ECO:0000256" key="4">
    <source>
        <dbReference type="ARBA" id="ARBA00022692"/>
    </source>
</evidence>
<evidence type="ECO:0000259" key="9">
    <source>
        <dbReference type="Pfam" id="PF12704"/>
    </source>
</evidence>
<comment type="subcellular location">
    <subcellularLocation>
        <location evidence="1">Cell membrane</location>
        <topology evidence="1">Multi-pass membrane protein</topology>
    </subcellularLocation>
</comment>
<dbReference type="GO" id="GO:0098797">
    <property type="term" value="C:plasma membrane protein complex"/>
    <property type="evidence" value="ECO:0007669"/>
    <property type="project" value="TreeGrafter"/>
</dbReference>
<keyword evidence="4 7" id="KW-0812">Transmembrane</keyword>
<dbReference type="InterPro" id="IPR051447">
    <property type="entry name" value="Lipoprotein-release_system"/>
</dbReference>
<dbReference type="PANTHER" id="PTHR30489">
    <property type="entry name" value="LIPOPROTEIN-RELEASING SYSTEM TRANSMEMBRANE PROTEIN LOLE"/>
    <property type="match status" value="1"/>
</dbReference>
<evidence type="ECO:0000313" key="10">
    <source>
        <dbReference type="EMBL" id="KPJ70026.1"/>
    </source>
</evidence>
<dbReference type="GO" id="GO:0044874">
    <property type="term" value="P:lipoprotein localization to outer membrane"/>
    <property type="evidence" value="ECO:0007669"/>
    <property type="project" value="TreeGrafter"/>
</dbReference>
<name>A0A0S7Y5Z4_UNCSA</name>
<dbReference type="PANTHER" id="PTHR30489:SF0">
    <property type="entry name" value="LIPOPROTEIN-RELEASING SYSTEM TRANSMEMBRANE PROTEIN LOLE"/>
    <property type="match status" value="1"/>
</dbReference>
<dbReference type="InterPro" id="IPR025857">
    <property type="entry name" value="MacB_PCD"/>
</dbReference>
<evidence type="ECO:0008006" key="12">
    <source>
        <dbReference type="Google" id="ProtNLM"/>
    </source>
</evidence>
<feature type="domain" description="ABC3 transporter permease C-terminal" evidence="8">
    <location>
        <begin position="272"/>
        <end position="399"/>
    </location>
</feature>
<keyword evidence="3" id="KW-1003">Cell membrane</keyword>
<dbReference type="Proteomes" id="UP000051861">
    <property type="component" value="Unassembled WGS sequence"/>
</dbReference>
<protein>
    <recommendedName>
        <fullName evidence="12">ABC3 transporter permease protein domain-containing protein</fullName>
    </recommendedName>
</protein>
<keyword evidence="5 7" id="KW-1133">Transmembrane helix</keyword>
<evidence type="ECO:0000259" key="8">
    <source>
        <dbReference type="Pfam" id="PF02687"/>
    </source>
</evidence>
<feature type="transmembrane region" description="Helical" evidence="7">
    <location>
        <begin position="374"/>
        <end position="396"/>
    </location>
</feature>
<dbReference type="Pfam" id="PF12704">
    <property type="entry name" value="MacB_PCD"/>
    <property type="match status" value="1"/>
</dbReference>
<feature type="domain" description="MacB-like periplasmic core" evidence="9">
    <location>
        <begin position="19"/>
        <end position="227"/>
    </location>
</feature>
<dbReference type="InterPro" id="IPR003838">
    <property type="entry name" value="ABC3_permease_C"/>
</dbReference>
<gene>
    <name evidence="10" type="ORF">AMJ44_00905</name>
</gene>
<comment type="caution">
    <text evidence="10">The sequence shown here is derived from an EMBL/GenBank/DDBJ whole genome shotgun (WGS) entry which is preliminary data.</text>
</comment>
<evidence type="ECO:0000256" key="5">
    <source>
        <dbReference type="ARBA" id="ARBA00022989"/>
    </source>
</evidence>
<dbReference type="Pfam" id="PF02687">
    <property type="entry name" value="FtsX"/>
    <property type="match status" value="1"/>
</dbReference>
<evidence type="ECO:0000313" key="11">
    <source>
        <dbReference type="Proteomes" id="UP000051861"/>
    </source>
</evidence>
<comment type="similarity">
    <text evidence="2">Belongs to the ABC-4 integral membrane protein family. LolC/E subfamily.</text>
</comment>
<evidence type="ECO:0000256" key="2">
    <source>
        <dbReference type="ARBA" id="ARBA00005236"/>
    </source>
</evidence>
<dbReference type="AlphaFoldDB" id="A0A0S7Y5Z4"/>
<proteinExistence type="inferred from homology"/>
<accession>A0A0S7Y5Z4</accession>
<evidence type="ECO:0000256" key="7">
    <source>
        <dbReference type="SAM" id="Phobius"/>
    </source>
</evidence>
<evidence type="ECO:0000256" key="3">
    <source>
        <dbReference type="ARBA" id="ARBA00022475"/>
    </source>
</evidence>
<feature type="transmembrane region" description="Helical" evidence="7">
    <location>
        <begin position="265"/>
        <end position="295"/>
    </location>
</feature>
<sequence>MWFTIKLAWRNLFRNKRRTFIAGTAIALGLASMMFTDAVMIGMKDVMIRSATGSFLGDAQIHRNEFRLTQEVEKTINNPDRITANLQKEEIVDRFTPRTLSFGMITSPANVSSVLFIGIDPETEKYLSQIDDVIREGNFFDEDNERDIVIGSKLADILEIGLGERVVITVSQAKSGDLSQEMFRVSGIYHFNIKEMDSGFALVKLAKAQEMLGIGSNVHEIAIKFRDMKVSLQEDNPFWTKYSTDDNEAVSWLTILPQMGPILGMFWISLLFMAIILFGIVAFGIINTLFMSLYERLFEFGVLRAVGTRSSGVRRLIIYEAGALAVLSCLMGIILGFIFIFIVTKTGIDYRGIEITGTTIRDILYPVFHIQQFIIYPVAVFVFTMLIGHYPAIVAGRMSISNALRKSL</sequence>